<keyword evidence="2" id="KW-0040">ANK repeat</keyword>
<dbReference type="PANTHER" id="PTHR24198:SF194">
    <property type="entry name" value="INVERSIN-A"/>
    <property type="match status" value="1"/>
</dbReference>
<dbReference type="AlphaFoldDB" id="A0A9P4P279"/>
<name>A0A9P4P279_9PEZI</name>
<sequence length="508" mass="56002">MSNAVNHIFNLPPELVQAILEHVVIINGLTEAVRLRLVCKRFDNEIASAISSTQALNAEQSVPVSHISQEFMINYLHRRVLADGKAKANVSRRLHLILESLVEDEEWSSEDVYRVILKTLVRGVVLEHGNEGSLRLLEDLSTLQDETFGKDRLHAAALLGVARLFDAIKLDELDTPERNFDNGNQHAAFTDSPLVLAAMGGQLGLVHQILLSRKEASEIIAYDRTERFKAIWCAVSGSHDATLQLLLDPSYGGYVVDYKTDAEYVLLNALTGTDLTCLPTLCTLYGITYGRSKILQLGLEQGRLDVVEKCITAGAHLSHLPCTHPKMSQTPLGLAAYHCRAEVIALLLSKNAKLTIEPYQFAAKMGYITLLRRLIHFNTALIWKCPTWDSPLIYAIKNGQAETTELLLDVGILNTVSGKALGNTALCEAVCRGFETVARILIRGGVDKDGIDRSYLPVLLAYEFGHLHIVRMLVGMGARHVIPKTMIKRGEVALGRFPGYLGSGVRPV</sequence>
<gene>
    <name evidence="3" type="ORF">EJ08DRAFT_644479</name>
</gene>
<keyword evidence="4" id="KW-1185">Reference proteome</keyword>
<comment type="caution">
    <text evidence="3">The sequence shown here is derived from an EMBL/GenBank/DDBJ whole genome shotgun (WGS) entry which is preliminary data.</text>
</comment>
<evidence type="ECO:0000313" key="3">
    <source>
        <dbReference type="EMBL" id="KAF2436914.1"/>
    </source>
</evidence>
<dbReference type="SUPFAM" id="SSF48403">
    <property type="entry name" value="Ankyrin repeat"/>
    <property type="match status" value="1"/>
</dbReference>
<dbReference type="InterPro" id="IPR036770">
    <property type="entry name" value="Ankyrin_rpt-contain_sf"/>
</dbReference>
<dbReference type="PANTHER" id="PTHR24198">
    <property type="entry name" value="ANKYRIN REPEAT AND PROTEIN KINASE DOMAIN-CONTAINING PROTEIN"/>
    <property type="match status" value="1"/>
</dbReference>
<dbReference type="Pfam" id="PF12796">
    <property type="entry name" value="Ank_2"/>
    <property type="match status" value="1"/>
</dbReference>
<organism evidence="3 4">
    <name type="scientific">Tothia fuscella</name>
    <dbReference type="NCBI Taxonomy" id="1048955"/>
    <lineage>
        <taxon>Eukaryota</taxon>
        <taxon>Fungi</taxon>
        <taxon>Dikarya</taxon>
        <taxon>Ascomycota</taxon>
        <taxon>Pezizomycotina</taxon>
        <taxon>Dothideomycetes</taxon>
        <taxon>Pleosporomycetidae</taxon>
        <taxon>Venturiales</taxon>
        <taxon>Cylindrosympodiaceae</taxon>
        <taxon>Tothia</taxon>
    </lineage>
</organism>
<evidence type="ECO:0000256" key="2">
    <source>
        <dbReference type="ARBA" id="ARBA00023043"/>
    </source>
</evidence>
<evidence type="ECO:0000256" key="1">
    <source>
        <dbReference type="ARBA" id="ARBA00022737"/>
    </source>
</evidence>
<reference evidence="3" key="1">
    <citation type="journal article" date="2020" name="Stud. Mycol.">
        <title>101 Dothideomycetes genomes: a test case for predicting lifestyles and emergence of pathogens.</title>
        <authorList>
            <person name="Haridas S."/>
            <person name="Albert R."/>
            <person name="Binder M."/>
            <person name="Bloem J."/>
            <person name="Labutti K."/>
            <person name="Salamov A."/>
            <person name="Andreopoulos B."/>
            <person name="Baker S."/>
            <person name="Barry K."/>
            <person name="Bills G."/>
            <person name="Bluhm B."/>
            <person name="Cannon C."/>
            <person name="Castanera R."/>
            <person name="Culley D."/>
            <person name="Daum C."/>
            <person name="Ezra D."/>
            <person name="Gonzalez J."/>
            <person name="Henrissat B."/>
            <person name="Kuo A."/>
            <person name="Liang C."/>
            <person name="Lipzen A."/>
            <person name="Lutzoni F."/>
            <person name="Magnuson J."/>
            <person name="Mondo S."/>
            <person name="Nolan M."/>
            <person name="Ohm R."/>
            <person name="Pangilinan J."/>
            <person name="Park H.-J."/>
            <person name="Ramirez L."/>
            <person name="Alfaro M."/>
            <person name="Sun H."/>
            <person name="Tritt A."/>
            <person name="Yoshinaga Y."/>
            <person name="Zwiers L.-H."/>
            <person name="Turgeon B."/>
            <person name="Goodwin S."/>
            <person name="Spatafora J."/>
            <person name="Crous P."/>
            <person name="Grigoriev I."/>
        </authorList>
    </citation>
    <scope>NUCLEOTIDE SEQUENCE</scope>
    <source>
        <strain evidence="3">CBS 130266</strain>
    </source>
</reference>
<dbReference type="InterPro" id="IPR002110">
    <property type="entry name" value="Ankyrin_rpt"/>
</dbReference>
<proteinExistence type="predicted"/>
<dbReference type="Proteomes" id="UP000800235">
    <property type="component" value="Unassembled WGS sequence"/>
</dbReference>
<dbReference type="OrthoDB" id="4772757at2759"/>
<dbReference type="Gene3D" id="1.25.40.20">
    <property type="entry name" value="Ankyrin repeat-containing domain"/>
    <property type="match status" value="1"/>
</dbReference>
<accession>A0A9P4P279</accession>
<dbReference type="EMBL" id="MU007009">
    <property type="protein sequence ID" value="KAF2436914.1"/>
    <property type="molecule type" value="Genomic_DNA"/>
</dbReference>
<dbReference type="SMART" id="SM00248">
    <property type="entry name" value="ANK"/>
    <property type="match status" value="5"/>
</dbReference>
<evidence type="ECO:0000313" key="4">
    <source>
        <dbReference type="Proteomes" id="UP000800235"/>
    </source>
</evidence>
<keyword evidence="1" id="KW-0677">Repeat</keyword>
<protein>
    <submittedName>
        <fullName evidence="3">Ankyrin</fullName>
    </submittedName>
</protein>